<evidence type="ECO:0000313" key="1">
    <source>
        <dbReference type="EMBL" id="KIJ95981.1"/>
    </source>
</evidence>
<gene>
    <name evidence="1" type="ORF">K443DRAFT_682636</name>
</gene>
<sequence>MVPTIPPEIWLRTAQFIPSSILRNLYSVNPVFLYLALNDRYSDINLAIRWTTATTKHLKHLNHPHIAQRVQRLTLSSNWLESNMYLDTSEEVTLRTMVAWYLPFGLGRFIDPIVCRISDVKMCNALMETTVLNFPNVSSLIIFEGSGPSPQSQPDPLFVNAYTACASNLRTLSLTATSTNFTVLFPPNASALTSLEEFTLTFSPQDGSSADAEAASTFLQAISPTLTSLNISFHCTSDEPSRLLPNPPCEGNRTGFRFPKLTSFSLFPSELPASPGSNLMQFLNQHADTLKHLHLQPTKPSPIASQFDLDPLLPSVLPHLETLNLLNGSSSRNGQQLASSEGLDAARAYLQHSGSTLTRLGLTHCSFTLHDLGMLLDLLGQGSSENAEGGGLKNLTVTVQVLSPQVLDMLAEKLPQLERLKVDFADLRSNHGADVPMWIGEGSRVGLGGLTHEDIQPFLLEMKTRSYSRWSLRSFGIDNLCMKPDTLMAILMPLTLCIPHLVDIDGQFVKMWRESESASTWKASDCELH</sequence>
<organism evidence="1 2">
    <name type="scientific">Laccaria amethystina LaAM-08-1</name>
    <dbReference type="NCBI Taxonomy" id="1095629"/>
    <lineage>
        <taxon>Eukaryota</taxon>
        <taxon>Fungi</taxon>
        <taxon>Dikarya</taxon>
        <taxon>Basidiomycota</taxon>
        <taxon>Agaricomycotina</taxon>
        <taxon>Agaricomycetes</taxon>
        <taxon>Agaricomycetidae</taxon>
        <taxon>Agaricales</taxon>
        <taxon>Agaricineae</taxon>
        <taxon>Hydnangiaceae</taxon>
        <taxon>Laccaria</taxon>
    </lineage>
</organism>
<dbReference type="Proteomes" id="UP000054477">
    <property type="component" value="Unassembled WGS sequence"/>
</dbReference>
<proteinExistence type="predicted"/>
<evidence type="ECO:0000313" key="2">
    <source>
        <dbReference type="Proteomes" id="UP000054477"/>
    </source>
</evidence>
<name>A0A0C9XE92_9AGAR</name>
<dbReference type="AlphaFoldDB" id="A0A0C9XE92"/>
<dbReference type="Gene3D" id="3.80.10.10">
    <property type="entry name" value="Ribonuclease Inhibitor"/>
    <property type="match status" value="1"/>
</dbReference>
<dbReference type="EMBL" id="KN838736">
    <property type="protein sequence ID" value="KIJ95981.1"/>
    <property type="molecule type" value="Genomic_DNA"/>
</dbReference>
<accession>A0A0C9XE92</accession>
<keyword evidence="2" id="KW-1185">Reference proteome</keyword>
<dbReference type="HOGENOM" id="CLU_028894_1_0_1"/>
<dbReference type="OrthoDB" id="3071584at2759"/>
<reference evidence="1 2" key="1">
    <citation type="submission" date="2014-04" db="EMBL/GenBank/DDBJ databases">
        <authorList>
            <consortium name="DOE Joint Genome Institute"/>
            <person name="Kuo A."/>
            <person name="Kohler A."/>
            <person name="Nagy L.G."/>
            <person name="Floudas D."/>
            <person name="Copeland A."/>
            <person name="Barry K.W."/>
            <person name="Cichocki N."/>
            <person name="Veneault-Fourrey C."/>
            <person name="LaButti K."/>
            <person name="Lindquist E.A."/>
            <person name="Lipzen A."/>
            <person name="Lundell T."/>
            <person name="Morin E."/>
            <person name="Murat C."/>
            <person name="Sun H."/>
            <person name="Tunlid A."/>
            <person name="Henrissat B."/>
            <person name="Grigoriev I.V."/>
            <person name="Hibbett D.S."/>
            <person name="Martin F."/>
            <person name="Nordberg H.P."/>
            <person name="Cantor M.N."/>
            <person name="Hua S.X."/>
        </authorList>
    </citation>
    <scope>NUCLEOTIDE SEQUENCE [LARGE SCALE GENOMIC DNA]</scope>
    <source>
        <strain evidence="1 2">LaAM-08-1</strain>
    </source>
</reference>
<dbReference type="SUPFAM" id="SSF52047">
    <property type="entry name" value="RNI-like"/>
    <property type="match status" value="1"/>
</dbReference>
<reference evidence="2" key="2">
    <citation type="submission" date="2015-01" db="EMBL/GenBank/DDBJ databases">
        <title>Evolutionary Origins and Diversification of the Mycorrhizal Mutualists.</title>
        <authorList>
            <consortium name="DOE Joint Genome Institute"/>
            <consortium name="Mycorrhizal Genomics Consortium"/>
            <person name="Kohler A."/>
            <person name="Kuo A."/>
            <person name="Nagy L.G."/>
            <person name="Floudas D."/>
            <person name="Copeland A."/>
            <person name="Barry K.W."/>
            <person name="Cichocki N."/>
            <person name="Veneault-Fourrey C."/>
            <person name="LaButti K."/>
            <person name="Lindquist E.A."/>
            <person name="Lipzen A."/>
            <person name="Lundell T."/>
            <person name="Morin E."/>
            <person name="Murat C."/>
            <person name="Riley R."/>
            <person name="Ohm R."/>
            <person name="Sun H."/>
            <person name="Tunlid A."/>
            <person name="Henrissat B."/>
            <person name="Grigoriev I.V."/>
            <person name="Hibbett D.S."/>
            <person name="Martin F."/>
        </authorList>
    </citation>
    <scope>NUCLEOTIDE SEQUENCE [LARGE SCALE GENOMIC DNA]</scope>
    <source>
        <strain evidence="2">LaAM-08-1</strain>
    </source>
</reference>
<protein>
    <submittedName>
        <fullName evidence="1">Uncharacterized protein</fullName>
    </submittedName>
</protein>
<dbReference type="InterPro" id="IPR032675">
    <property type="entry name" value="LRR_dom_sf"/>
</dbReference>